<protein>
    <submittedName>
        <fullName evidence="2">Uncharacterized protein</fullName>
    </submittedName>
</protein>
<dbReference type="Proteomes" id="UP000007755">
    <property type="component" value="Unassembled WGS sequence"/>
</dbReference>
<proteinExistence type="predicted"/>
<dbReference type="EMBL" id="GL888161">
    <property type="protein sequence ID" value="EGI66342.1"/>
    <property type="molecule type" value="Genomic_DNA"/>
</dbReference>
<sequence length="163" mass="18401">MARKVCHVILIISLLTSAHLGMAAPNWVTDFTNNINRQVASLTQNLERQINYTVQQTLAEVNKTLENLPRDGQGRLITNGQIITGGNIINVKSVNGASMIQTINSGYKNGEPYVIVVNERNDGNYLYHDETTYYPKTNATERIHWRLDLTNPNAEPEFFPNEQ</sequence>
<feature type="chain" id="PRO_5003320435" evidence="1">
    <location>
        <begin position="24"/>
        <end position="163"/>
    </location>
</feature>
<accession>F4WHI8</accession>
<evidence type="ECO:0000313" key="2">
    <source>
        <dbReference type="EMBL" id="EGI66342.1"/>
    </source>
</evidence>
<evidence type="ECO:0000256" key="1">
    <source>
        <dbReference type="SAM" id="SignalP"/>
    </source>
</evidence>
<dbReference type="AlphaFoldDB" id="F4WHI8"/>
<dbReference type="KEGG" id="aec:105145257"/>
<reference evidence="2" key="1">
    <citation type="submission" date="2011-02" db="EMBL/GenBank/DDBJ databases">
        <title>The genome of the leaf-cutting ant Acromyrmex echinatior suggests key adaptations to social evolution and fungus farming.</title>
        <authorList>
            <person name="Nygaard S."/>
            <person name="Zhang G."/>
        </authorList>
    </citation>
    <scope>NUCLEOTIDE SEQUENCE</scope>
</reference>
<keyword evidence="3" id="KW-1185">Reference proteome</keyword>
<dbReference type="OrthoDB" id="7693257at2759"/>
<name>F4WHI8_ACREC</name>
<dbReference type="InParanoid" id="F4WHI8"/>
<gene>
    <name evidence="2" type="ORF">G5I_05150</name>
</gene>
<keyword evidence="1" id="KW-0732">Signal</keyword>
<feature type="signal peptide" evidence="1">
    <location>
        <begin position="1"/>
        <end position="23"/>
    </location>
</feature>
<organism evidence="3">
    <name type="scientific">Acromyrmex echinatior</name>
    <name type="common">Panamanian leafcutter ant</name>
    <name type="synonym">Acromyrmex octospinosus echinatior</name>
    <dbReference type="NCBI Taxonomy" id="103372"/>
    <lineage>
        <taxon>Eukaryota</taxon>
        <taxon>Metazoa</taxon>
        <taxon>Ecdysozoa</taxon>
        <taxon>Arthropoda</taxon>
        <taxon>Hexapoda</taxon>
        <taxon>Insecta</taxon>
        <taxon>Pterygota</taxon>
        <taxon>Neoptera</taxon>
        <taxon>Endopterygota</taxon>
        <taxon>Hymenoptera</taxon>
        <taxon>Apocrita</taxon>
        <taxon>Aculeata</taxon>
        <taxon>Formicoidea</taxon>
        <taxon>Formicidae</taxon>
        <taxon>Myrmicinae</taxon>
        <taxon>Acromyrmex</taxon>
    </lineage>
</organism>
<evidence type="ECO:0000313" key="3">
    <source>
        <dbReference type="Proteomes" id="UP000007755"/>
    </source>
</evidence>